<dbReference type="AlphaFoldDB" id="A0A1S1MVC1"/>
<accession>A0A1S1MVC1</accession>
<reference evidence="2 3" key="1">
    <citation type="submission" date="2016-10" db="EMBL/GenBank/DDBJ databases">
        <title>Genome sequence of Mycobacterium talmonii.</title>
        <authorList>
            <person name="Greninger A.L."/>
            <person name="Elliott B."/>
            <person name="Vasireddy S."/>
            <person name="Vasireddy R."/>
        </authorList>
    </citation>
    <scope>NUCLEOTIDE SEQUENCE [LARGE SCALE GENOMIC DNA]</scope>
    <source>
        <strain evidence="3">NE-TNMC-100812</strain>
    </source>
</reference>
<keyword evidence="3" id="KW-1185">Reference proteome</keyword>
<organism evidence="2 3">
    <name type="scientific">Mycobacterium talmoniae</name>
    <dbReference type="NCBI Taxonomy" id="1858794"/>
    <lineage>
        <taxon>Bacteria</taxon>
        <taxon>Bacillati</taxon>
        <taxon>Actinomycetota</taxon>
        <taxon>Actinomycetes</taxon>
        <taxon>Mycobacteriales</taxon>
        <taxon>Mycobacteriaceae</taxon>
        <taxon>Mycobacterium</taxon>
    </lineage>
</organism>
<gene>
    <name evidence="2" type="ORF">BKN37_25575</name>
</gene>
<proteinExistence type="predicted"/>
<evidence type="ECO:0000313" key="2">
    <source>
        <dbReference type="EMBL" id="OHU90514.1"/>
    </source>
</evidence>
<evidence type="ECO:0000313" key="3">
    <source>
        <dbReference type="Proteomes" id="UP000179734"/>
    </source>
</evidence>
<comment type="caution">
    <text evidence="2">The sequence shown here is derived from an EMBL/GenBank/DDBJ whole genome shotgun (WGS) entry which is preliminary data.</text>
</comment>
<feature type="region of interest" description="Disordered" evidence="1">
    <location>
        <begin position="1"/>
        <end position="59"/>
    </location>
</feature>
<name>A0A1S1MVC1_9MYCO</name>
<dbReference type="Proteomes" id="UP000179734">
    <property type="component" value="Unassembled WGS sequence"/>
</dbReference>
<protein>
    <submittedName>
        <fullName evidence="2">Uncharacterized protein</fullName>
    </submittedName>
</protein>
<evidence type="ECO:0000256" key="1">
    <source>
        <dbReference type="SAM" id="MobiDB-lite"/>
    </source>
</evidence>
<dbReference type="EMBL" id="MLQM01000249">
    <property type="protein sequence ID" value="OHU90514.1"/>
    <property type="molecule type" value="Genomic_DNA"/>
</dbReference>
<sequence>MPMGMMPHGSGNSSPKDRDAGLAPDEPIYVEDRPHSAAYIDGAIGPPPPPEITDQQEAP</sequence>